<dbReference type="PIRSF" id="PIRSF037263">
    <property type="entry name" value="DUF951_bac"/>
    <property type="match status" value="1"/>
</dbReference>
<dbReference type="AlphaFoldDB" id="A0A2J6WXK8"/>
<evidence type="ECO:0000313" key="2">
    <source>
        <dbReference type="Proteomes" id="UP000243376"/>
    </source>
</evidence>
<dbReference type="EMBL" id="PNIQ01000903">
    <property type="protein sequence ID" value="PMP75920.1"/>
    <property type="molecule type" value="Genomic_DNA"/>
</dbReference>
<comment type="caution">
    <text evidence="1">The sequence shown here is derived from an EMBL/GenBank/DDBJ whole genome shotgun (WGS) entry which is preliminary data.</text>
</comment>
<accession>A0A2J6WXK8</accession>
<dbReference type="Proteomes" id="UP000243376">
    <property type="component" value="Unassembled WGS sequence"/>
</dbReference>
<dbReference type="PANTHER" id="PTHR38455">
    <property type="entry name" value="HYPOTHETICAL CYTOSOLIC PROTEIN"/>
    <property type="match status" value="1"/>
</dbReference>
<proteinExistence type="predicted"/>
<dbReference type="Pfam" id="PF06107">
    <property type="entry name" value="DUF951"/>
    <property type="match status" value="1"/>
</dbReference>
<reference evidence="1 2" key="1">
    <citation type="submission" date="2018-01" db="EMBL/GenBank/DDBJ databases">
        <title>Metagenomic assembled genomes from two thermal pools in the Uzon Caldera, Kamchatka, Russia.</title>
        <authorList>
            <person name="Wilkins L."/>
            <person name="Ettinger C."/>
        </authorList>
    </citation>
    <scope>NUCLEOTIDE SEQUENCE [LARGE SCALE GENOMIC DNA]</scope>
    <source>
        <strain evidence="1">ZAV-02</strain>
    </source>
</reference>
<dbReference type="PANTHER" id="PTHR38455:SF1">
    <property type="entry name" value="DUF951 DOMAIN-CONTAINING PROTEIN"/>
    <property type="match status" value="1"/>
</dbReference>
<dbReference type="InterPro" id="IPR009296">
    <property type="entry name" value="DUF951"/>
</dbReference>
<sequence>MPLYRNDIVQLRKPHACGGDTWRIVRLGADIGLRCETCGRRVLLPRAELERRIKRFVARGVDE</sequence>
<protein>
    <submittedName>
        <fullName evidence="1">DUF951 domain-containing protein</fullName>
    </submittedName>
</protein>
<name>A0A2J6WXK8_9CHLR</name>
<organism evidence="1 2">
    <name type="scientific">Chloroflexus aggregans</name>
    <dbReference type="NCBI Taxonomy" id="152260"/>
    <lineage>
        <taxon>Bacteria</taxon>
        <taxon>Bacillati</taxon>
        <taxon>Chloroflexota</taxon>
        <taxon>Chloroflexia</taxon>
        <taxon>Chloroflexales</taxon>
        <taxon>Chloroflexineae</taxon>
        <taxon>Chloroflexaceae</taxon>
        <taxon>Chloroflexus</taxon>
    </lineage>
</organism>
<gene>
    <name evidence="1" type="ORF">C0184_13460</name>
</gene>
<evidence type="ECO:0000313" key="1">
    <source>
        <dbReference type="EMBL" id="PMP75920.1"/>
    </source>
</evidence>